<dbReference type="CDD" id="cd07129">
    <property type="entry name" value="ALDH_KGSADH"/>
    <property type="match status" value="1"/>
</dbReference>
<dbReference type="InterPro" id="IPR015590">
    <property type="entry name" value="Aldehyde_DH_dom"/>
</dbReference>
<evidence type="ECO:0000313" key="3">
    <source>
        <dbReference type="EMBL" id="KAA1259405.1"/>
    </source>
</evidence>
<dbReference type="PANTHER" id="PTHR43353">
    <property type="entry name" value="SUCCINATE-SEMIALDEHYDE DEHYDROGENASE, MITOCHONDRIAL"/>
    <property type="match status" value="1"/>
</dbReference>
<keyword evidence="1 3" id="KW-0560">Oxidoreductase</keyword>
<sequence>MNSILINGDWQSAKSSRAIQAIDPTNRSAVGETFPVSDWADCETVMDAAQAAAVAMEDISLDDLASFLNAYADNLEKNAESICEVANQETGLPVSPRLLDVEMPRTIDQLRQAAAAAKDHGWRNPVHDHDKNIHSCLTPIGPVLIFGPNNFPLAFNAISGGDFAAAIAAGNPVIAKAHPSQPGTSRLLAEQALDAAKRTGMPAGIVQMLYDIDPSDGLKMVADSRIAAVAFTGSRRGGTALKAAADQVGKPIYLEMSSINPVFLLQSALERGEELSDEAAGSCLLAAGQFCTSPNLIVIPKGEKADEFLQAMTAAFKSKPAGTLLSEAVLSSLKSSIEMLVGAGVEILAGGKEAESDAFAFANTLMKIDSKSFLENEDALQTEAFGPASLVVVCEDEQDALAIAKRIHGSLTASVYGKEGDAAMVPLTKILQRVAGRVIHNKMPTGVAVSPAMNHGGPYPATGHPRFTAVGIPASLERFAKLSCFDNVAESFLPACLR</sequence>
<feature type="domain" description="Aldehyde dehydrogenase" evidence="2">
    <location>
        <begin position="10"/>
        <end position="457"/>
    </location>
</feature>
<proteinExistence type="predicted"/>
<protein>
    <submittedName>
        <fullName evidence="3">Alpha-ketoglutaric semialdehyde dehydrogenase</fullName>
        <ecNumber evidence="3">1.2.1.26</ecNumber>
    </submittedName>
</protein>
<dbReference type="Pfam" id="PF00171">
    <property type="entry name" value="Aldedh"/>
    <property type="match status" value="1"/>
</dbReference>
<dbReference type="InterPro" id="IPR016162">
    <property type="entry name" value="Ald_DH_N"/>
</dbReference>
<dbReference type="Gene3D" id="3.40.605.10">
    <property type="entry name" value="Aldehyde Dehydrogenase, Chain A, domain 1"/>
    <property type="match status" value="1"/>
</dbReference>
<dbReference type="Gene3D" id="3.40.309.10">
    <property type="entry name" value="Aldehyde Dehydrogenase, Chain A, domain 2"/>
    <property type="match status" value="1"/>
</dbReference>
<dbReference type="InterPro" id="IPR044151">
    <property type="entry name" value="ALDH_KGSADH"/>
</dbReference>
<name>A0A5B1CHI7_9BACT</name>
<reference evidence="3 4" key="1">
    <citation type="submission" date="2019-08" db="EMBL/GenBank/DDBJ databases">
        <title>Deep-cultivation of Planctomycetes and their phenomic and genomic characterization uncovers novel biology.</title>
        <authorList>
            <person name="Wiegand S."/>
            <person name="Jogler M."/>
            <person name="Boedeker C."/>
            <person name="Pinto D."/>
            <person name="Vollmers J."/>
            <person name="Rivas-Marin E."/>
            <person name="Kohn T."/>
            <person name="Peeters S.H."/>
            <person name="Heuer A."/>
            <person name="Rast P."/>
            <person name="Oberbeckmann S."/>
            <person name="Bunk B."/>
            <person name="Jeske O."/>
            <person name="Meyerdierks A."/>
            <person name="Storesund J.E."/>
            <person name="Kallscheuer N."/>
            <person name="Luecker S."/>
            <person name="Lage O.M."/>
            <person name="Pohl T."/>
            <person name="Merkel B.J."/>
            <person name="Hornburger P."/>
            <person name="Mueller R.-W."/>
            <person name="Bruemmer F."/>
            <person name="Labrenz M."/>
            <person name="Spormann A.M."/>
            <person name="Op Den Camp H."/>
            <person name="Overmann J."/>
            <person name="Amann R."/>
            <person name="Jetten M.S.M."/>
            <person name="Mascher T."/>
            <person name="Medema M.H."/>
            <person name="Devos D.P."/>
            <person name="Kaster A.-K."/>
            <person name="Ovreas L."/>
            <person name="Rohde M."/>
            <person name="Galperin M.Y."/>
            <person name="Jogler C."/>
        </authorList>
    </citation>
    <scope>NUCLEOTIDE SEQUENCE [LARGE SCALE GENOMIC DNA]</scope>
    <source>
        <strain evidence="3 4">LF1</strain>
    </source>
</reference>
<dbReference type="InterPro" id="IPR016163">
    <property type="entry name" value="Ald_DH_C"/>
</dbReference>
<dbReference type="SUPFAM" id="SSF53720">
    <property type="entry name" value="ALDH-like"/>
    <property type="match status" value="1"/>
</dbReference>
<evidence type="ECO:0000313" key="4">
    <source>
        <dbReference type="Proteomes" id="UP000322699"/>
    </source>
</evidence>
<dbReference type="InterPro" id="IPR016161">
    <property type="entry name" value="Ald_DH/histidinol_DH"/>
</dbReference>
<dbReference type="EMBL" id="VRLW01000001">
    <property type="protein sequence ID" value="KAA1259405.1"/>
    <property type="molecule type" value="Genomic_DNA"/>
</dbReference>
<dbReference type="EC" id="1.2.1.26" evidence="3"/>
<evidence type="ECO:0000259" key="2">
    <source>
        <dbReference type="Pfam" id="PF00171"/>
    </source>
</evidence>
<accession>A0A5B1CHI7</accession>
<dbReference type="GO" id="GO:0047533">
    <property type="term" value="F:2,5-dioxovalerate dehydrogenase (NADP+) activity"/>
    <property type="evidence" value="ECO:0007669"/>
    <property type="project" value="UniProtKB-EC"/>
</dbReference>
<evidence type="ECO:0000256" key="1">
    <source>
        <dbReference type="ARBA" id="ARBA00023002"/>
    </source>
</evidence>
<dbReference type="InterPro" id="IPR050740">
    <property type="entry name" value="Aldehyde_DH_Superfamily"/>
</dbReference>
<gene>
    <name evidence="3" type="ORF">LF1_19370</name>
</gene>
<dbReference type="Proteomes" id="UP000322699">
    <property type="component" value="Unassembled WGS sequence"/>
</dbReference>
<dbReference type="RefSeq" id="WP_068265469.1">
    <property type="nucleotide sequence ID" value="NZ_LWSK01000088.1"/>
</dbReference>
<comment type="caution">
    <text evidence="3">The sequence shown here is derived from an EMBL/GenBank/DDBJ whole genome shotgun (WGS) entry which is preliminary data.</text>
</comment>
<organism evidence="3 4">
    <name type="scientific">Rubripirellula obstinata</name>
    <dbReference type="NCBI Taxonomy" id="406547"/>
    <lineage>
        <taxon>Bacteria</taxon>
        <taxon>Pseudomonadati</taxon>
        <taxon>Planctomycetota</taxon>
        <taxon>Planctomycetia</taxon>
        <taxon>Pirellulales</taxon>
        <taxon>Pirellulaceae</taxon>
        <taxon>Rubripirellula</taxon>
    </lineage>
</organism>
<dbReference type="PANTHER" id="PTHR43353:SF3">
    <property type="entry name" value="ALDEHYDE DEHYDROGENASE-RELATED"/>
    <property type="match status" value="1"/>
</dbReference>
<dbReference type="OrthoDB" id="9770537at2"/>
<keyword evidence="4" id="KW-1185">Reference proteome</keyword>
<dbReference type="AlphaFoldDB" id="A0A5B1CHI7"/>